<evidence type="ECO:0000259" key="2">
    <source>
        <dbReference type="Pfam" id="PF22942"/>
    </source>
</evidence>
<feature type="domain" description="DUF7025" evidence="2">
    <location>
        <begin position="189"/>
        <end position="290"/>
    </location>
</feature>
<organism evidence="3 4">
    <name type="scientific">Colletotrichum destructivum</name>
    <dbReference type="NCBI Taxonomy" id="34406"/>
    <lineage>
        <taxon>Eukaryota</taxon>
        <taxon>Fungi</taxon>
        <taxon>Dikarya</taxon>
        <taxon>Ascomycota</taxon>
        <taxon>Pezizomycotina</taxon>
        <taxon>Sordariomycetes</taxon>
        <taxon>Hypocreomycetidae</taxon>
        <taxon>Glomerellales</taxon>
        <taxon>Glomerellaceae</taxon>
        <taxon>Colletotrichum</taxon>
        <taxon>Colletotrichum destructivum species complex</taxon>
    </lineage>
</organism>
<gene>
    <name evidence="3" type="ORF">CDEST_03702</name>
</gene>
<accession>A0AAX4I6Z2</accession>
<dbReference type="AlphaFoldDB" id="A0AAX4I6Z2"/>
<dbReference type="Pfam" id="PF22942">
    <property type="entry name" value="DUF7025"/>
    <property type="match status" value="1"/>
</dbReference>
<sequence>MASFEHFKAFQSVINSRTKPSTDQRSRPPRNLASEAASDERHAQYDYHSDAPSSSSHGKSPRDPGRGIRPAFPYTLRFLSDGQMEDSRDDFVTTQELRTLIDEIRVQAGFLPLMNPSPNEKSFFLGSKSSLVPLLLVFPQLKLALSRTELGNDIKKDIEYLMDWVFTMLVPSRGLDRPHSLNNAVEEQENILKTGRVSFSDLPKLFVAGDLIYTRNRTGMGSLAYEQCWITQECSFVRVPDGVGFEITALELTWNSKVSKLAASSCCVPIEDYDGEKPIDVQVLSIVPLNSLPSTERDELVKRLTARGRTYAELCHKSASSYVWDYHGPSLRYFSDEETFCVSDRWRPWDRKVCHRIPRGMMAVVTDKLIGVQISGRVLLHQHLTHKSSRRAPTPSLCVEVTDELTVNSYLICSGRVLIRTMPDLVRESIFCDLLRPVKWNSSALNGNHVLAADKMLGAIRKFSPGVDSTNQSLDTSPSKRLLVVLRGKEIEFEHVLNGNDFTYLLESYVSLHQLGLTVPSRKAVAESAQRAFIFVDILDHITSDRHPLYELDFVTHHAELSSAVLGLQNLGPLVAKRSFDQPDRCAHINKCRQILERFSGIAFICLGDEDEMDPSFERLGLVHIRLDESPAA</sequence>
<evidence type="ECO:0000256" key="1">
    <source>
        <dbReference type="SAM" id="MobiDB-lite"/>
    </source>
</evidence>
<dbReference type="Proteomes" id="UP001322277">
    <property type="component" value="Chromosome 2"/>
</dbReference>
<dbReference type="GeneID" id="87940205"/>
<name>A0AAX4I6Z2_9PEZI</name>
<feature type="compositionally biased region" description="Basic and acidic residues" evidence="1">
    <location>
        <begin position="38"/>
        <end position="49"/>
    </location>
</feature>
<dbReference type="InterPro" id="IPR054289">
    <property type="entry name" value="DUF7025"/>
</dbReference>
<protein>
    <recommendedName>
        <fullName evidence="2">DUF7025 domain-containing protein</fullName>
    </recommendedName>
</protein>
<proteinExistence type="predicted"/>
<keyword evidence="4" id="KW-1185">Reference proteome</keyword>
<evidence type="ECO:0000313" key="4">
    <source>
        <dbReference type="Proteomes" id="UP001322277"/>
    </source>
</evidence>
<feature type="region of interest" description="Disordered" evidence="1">
    <location>
        <begin position="1"/>
        <end position="67"/>
    </location>
</feature>
<dbReference type="EMBL" id="CP137306">
    <property type="protein sequence ID" value="WQF78688.1"/>
    <property type="molecule type" value="Genomic_DNA"/>
</dbReference>
<dbReference type="KEGG" id="cdet:87940205"/>
<reference evidence="4" key="1">
    <citation type="journal article" date="2023" name="bioRxiv">
        <title>Complete genome of the Medicago anthracnose fungus, Colletotrichum destructivum, reveals a mini-chromosome-like region within a core chromosome.</title>
        <authorList>
            <person name="Lapalu N."/>
            <person name="Simon A."/>
            <person name="Lu A."/>
            <person name="Plaumann P.-L."/>
            <person name="Amselem J."/>
            <person name="Pigne S."/>
            <person name="Auger A."/>
            <person name="Koch C."/>
            <person name="Dallery J.-F."/>
            <person name="O'Connell R.J."/>
        </authorList>
    </citation>
    <scope>NUCLEOTIDE SEQUENCE [LARGE SCALE GENOMIC DNA]</scope>
    <source>
        <strain evidence="4">CBS 520.97</strain>
    </source>
</reference>
<evidence type="ECO:0000313" key="3">
    <source>
        <dbReference type="EMBL" id="WQF78688.1"/>
    </source>
</evidence>
<dbReference type="RefSeq" id="XP_062775912.1">
    <property type="nucleotide sequence ID" value="XM_062919861.1"/>
</dbReference>